<accession>A0A2Z3HCB7</accession>
<reference evidence="3 4" key="1">
    <citation type="submission" date="2018-01" db="EMBL/GenBank/DDBJ databases">
        <title>G. obscuriglobus.</title>
        <authorList>
            <person name="Franke J."/>
            <person name="Blomberg W."/>
            <person name="Selmecki A."/>
        </authorList>
    </citation>
    <scope>NUCLEOTIDE SEQUENCE [LARGE SCALE GENOMIC DNA]</scope>
    <source>
        <strain evidence="3 4">DSM 5831</strain>
    </source>
</reference>
<dbReference type="InterPro" id="IPR036249">
    <property type="entry name" value="Thioredoxin-like_sf"/>
</dbReference>
<feature type="compositionally biased region" description="Basic and acidic residues" evidence="1">
    <location>
        <begin position="64"/>
        <end position="75"/>
    </location>
</feature>
<dbReference type="InterPro" id="IPR000866">
    <property type="entry name" value="AhpC/TSA"/>
</dbReference>
<name>A0A2Z3HCB7_9BACT</name>
<protein>
    <recommendedName>
        <fullName evidence="2">Thioredoxin domain-containing protein</fullName>
    </recommendedName>
</protein>
<dbReference type="Gene3D" id="3.40.30.10">
    <property type="entry name" value="Glutaredoxin"/>
    <property type="match status" value="1"/>
</dbReference>
<evidence type="ECO:0000259" key="2">
    <source>
        <dbReference type="PROSITE" id="PS51352"/>
    </source>
</evidence>
<feature type="domain" description="Thioredoxin" evidence="2">
    <location>
        <begin position="310"/>
        <end position="476"/>
    </location>
</feature>
<keyword evidence="4" id="KW-1185">Reference proteome</keyword>
<dbReference type="GO" id="GO:0016209">
    <property type="term" value="F:antioxidant activity"/>
    <property type="evidence" value="ECO:0007669"/>
    <property type="project" value="InterPro"/>
</dbReference>
<feature type="compositionally biased region" description="Pro residues" evidence="1">
    <location>
        <begin position="304"/>
        <end position="320"/>
    </location>
</feature>
<dbReference type="OrthoDB" id="280285at2"/>
<evidence type="ECO:0000313" key="3">
    <source>
        <dbReference type="EMBL" id="AWM39314.1"/>
    </source>
</evidence>
<dbReference type="InterPro" id="IPR013766">
    <property type="entry name" value="Thioredoxin_domain"/>
</dbReference>
<organism evidence="3 4">
    <name type="scientific">Gemmata obscuriglobus</name>
    <dbReference type="NCBI Taxonomy" id="114"/>
    <lineage>
        <taxon>Bacteria</taxon>
        <taxon>Pseudomonadati</taxon>
        <taxon>Planctomycetota</taxon>
        <taxon>Planctomycetia</taxon>
        <taxon>Gemmatales</taxon>
        <taxon>Gemmataceae</taxon>
        <taxon>Gemmata</taxon>
    </lineage>
</organism>
<dbReference type="EMBL" id="CP025958">
    <property type="protein sequence ID" value="AWM39314.1"/>
    <property type="molecule type" value="Genomic_DNA"/>
</dbReference>
<dbReference type="SUPFAM" id="SSF52833">
    <property type="entry name" value="Thioredoxin-like"/>
    <property type="match status" value="1"/>
</dbReference>
<dbReference type="AlphaFoldDB" id="A0A2Z3HCB7"/>
<dbReference type="PROSITE" id="PS51352">
    <property type="entry name" value="THIOREDOXIN_2"/>
    <property type="match status" value="1"/>
</dbReference>
<dbReference type="Proteomes" id="UP000245802">
    <property type="component" value="Chromosome"/>
</dbReference>
<feature type="region of interest" description="Disordered" evidence="1">
    <location>
        <begin position="47"/>
        <end position="111"/>
    </location>
</feature>
<feature type="compositionally biased region" description="Low complexity" evidence="1">
    <location>
        <begin position="243"/>
        <end position="266"/>
    </location>
</feature>
<dbReference type="KEGG" id="gog:C1280_21530"/>
<feature type="compositionally biased region" description="Pro residues" evidence="1">
    <location>
        <begin position="271"/>
        <end position="280"/>
    </location>
</feature>
<evidence type="ECO:0000256" key="1">
    <source>
        <dbReference type="SAM" id="MobiDB-lite"/>
    </source>
</evidence>
<evidence type="ECO:0000313" key="4">
    <source>
        <dbReference type="Proteomes" id="UP000245802"/>
    </source>
</evidence>
<dbReference type="CDD" id="cd02966">
    <property type="entry name" value="TlpA_like_family"/>
    <property type="match status" value="1"/>
</dbReference>
<dbReference type="PANTHER" id="PTHR42852:SF18">
    <property type="entry name" value="CHROMOSOME UNDETERMINED SCAFFOLD_47, WHOLE GENOME SHOTGUN SEQUENCE"/>
    <property type="match status" value="1"/>
</dbReference>
<dbReference type="PANTHER" id="PTHR42852">
    <property type="entry name" value="THIOL:DISULFIDE INTERCHANGE PROTEIN DSBE"/>
    <property type="match status" value="1"/>
</dbReference>
<dbReference type="GO" id="GO:0016491">
    <property type="term" value="F:oxidoreductase activity"/>
    <property type="evidence" value="ECO:0007669"/>
    <property type="project" value="InterPro"/>
</dbReference>
<dbReference type="InterPro" id="IPR050553">
    <property type="entry name" value="Thioredoxin_ResA/DsbE_sf"/>
</dbReference>
<dbReference type="Pfam" id="PF00578">
    <property type="entry name" value="AhpC-TSA"/>
    <property type="match status" value="1"/>
</dbReference>
<sequence>MIPGGPCKSYAPRCWPYRSRGHRVTMRSAGAGLIVAALLALVGCRSTDQKNADRGPTGLGAGRSKGDAKDGKDAKGGGTKTPPWLDEVSRTPGGTLPKATQPTDPKDRNFNAKTASREAIAGYVYGPDGQPARNVPVRFKKLGEPADAGAPIDLATNNEGYVSANGLRTGDSYELSVSVATQDGKTYAGSVQTVVPNAALRIDLRDDLPPRADAAPPGGTVPPGPARKPGDAWSPTGPTNAVPPSSIGSGTAPAASGAAPTTGNTPEPDLFSPPSPSPRPVRPENVADDTKTPFRPPVTTVPNPNGPPPLPPLPKSPPAFSPSGSGARPVGGAGRTVGKFTLLDTLERPWESDSVRPGSVVLVEFATTACVHCPRAIPILKDLQSRYGASGLQVMGVLCDDVSQKDRAAAASRYVSDHNLNYAMYVEPVKAGSIRDQFDVEVYPHAVLLDATGQVLWKGHPQKRAELEAAIKQALGK</sequence>
<feature type="region of interest" description="Disordered" evidence="1">
    <location>
        <begin position="208"/>
        <end position="335"/>
    </location>
</feature>
<gene>
    <name evidence="3" type="ORF">C1280_21530</name>
</gene>
<proteinExistence type="predicted"/>